<dbReference type="RefSeq" id="WP_248343783.1">
    <property type="nucleotide sequence ID" value="NZ_AP025592.1"/>
</dbReference>
<feature type="transmembrane region" description="Helical" evidence="1">
    <location>
        <begin position="158"/>
        <end position="178"/>
    </location>
</feature>
<proteinExistence type="predicted"/>
<protein>
    <recommendedName>
        <fullName evidence="4">Transmembrane protein</fullName>
    </recommendedName>
</protein>
<dbReference type="EMBL" id="AP025592">
    <property type="protein sequence ID" value="BDG07180.1"/>
    <property type="molecule type" value="Genomic_DNA"/>
</dbReference>
<feature type="transmembrane region" description="Helical" evidence="1">
    <location>
        <begin position="102"/>
        <end position="125"/>
    </location>
</feature>
<feature type="transmembrane region" description="Helical" evidence="1">
    <location>
        <begin position="388"/>
        <end position="408"/>
    </location>
</feature>
<organism evidence="2 3">
    <name type="scientific">Anaeromyxobacter paludicola</name>
    <dbReference type="NCBI Taxonomy" id="2918171"/>
    <lineage>
        <taxon>Bacteria</taxon>
        <taxon>Pseudomonadati</taxon>
        <taxon>Myxococcota</taxon>
        <taxon>Myxococcia</taxon>
        <taxon>Myxococcales</taxon>
        <taxon>Cystobacterineae</taxon>
        <taxon>Anaeromyxobacteraceae</taxon>
        <taxon>Anaeromyxobacter</taxon>
    </lineage>
</organism>
<dbReference type="Proteomes" id="UP001162734">
    <property type="component" value="Chromosome"/>
</dbReference>
<evidence type="ECO:0000313" key="2">
    <source>
        <dbReference type="EMBL" id="BDG07180.1"/>
    </source>
</evidence>
<name>A0ABM7X5T5_9BACT</name>
<gene>
    <name evidence="2" type="ORF">AMPC_02930</name>
</gene>
<keyword evidence="1" id="KW-0472">Membrane</keyword>
<feature type="transmembrane region" description="Helical" evidence="1">
    <location>
        <begin position="234"/>
        <end position="250"/>
    </location>
</feature>
<sequence>MIGEASAGAGAAAGAVAGWRSRAALALPWAVALLPALVAFRYVRAIATDVPFYDEWRFIPLIEKWRAGALALSDLVAQHDGHRIVTTRLAILASARLTSWNILWEVWGGFAFLAATGLLLGWLLSRAAGPAAGRAWLALCPVALASIVFGLRQWENLIAPWALCMFSLEFLVILTFALVQRGRWIAAVTSATLASLTFTNGFLVWPVVVVQVFLRTHRPGAPVLPALRATLRRCLPWIATAAAVLAAYFYRYDTLLARSGAGPGPVALRFLVALGTALSPDRGVISGTSAVTPLTGVPLSLGLGVLVLAALLVCLDPRRRAQLVADYDLYVAMGLFGLGSVAMLALGRSSLGLGQAASSRYTTSVTMVLAAALLAATRRGAREPAPRALGSARWGLLAFALVANAVAIHRELHMAKFRAGWLHGWAERVRAYRTQSDEALSNPHFPPGLIRQWSASLERQRLSAFRGGPGPRP</sequence>
<feature type="transmembrane region" description="Helical" evidence="1">
    <location>
        <begin position="358"/>
        <end position="376"/>
    </location>
</feature>
<evidence type="ECO:0008006" key="4">
    <source>
        <dbReference type="Google" id="ProtNLM"/>
    </source>
</evidence>
<feature type="transmembrane region" description="Helical" evidence="1">
    <location>
        <begin position="23"/>
        <end position="43"/>
    </location>
</feature>
<evidence type="ECO:0000256" key="1">
    <source>
        <dbReference type="SAM" id="Phobius"/>
    </source>
</evidence>
<keyword evidence="1" id="KW-0812">Transmembrane</keyword>
<feature type="transmembrane region" description="Helical" evidence="1">
    <location>
        <begin position="296"/>
        <end position="315"/>
    </location>
</feature>
<evidence type="ECO:0000313" key="3">
    <source>
        <dbReference type="Proteomes" id="UP001162734"/>
    </source>
</evidence>
<reference evidence="3" key="1">
    <citation type="journal article" date="2022" name="Int. J. Syst. Evol. Microbiol.">
        <title>Anaeromyxobacter oryzae sp. nov., Anaeromyxobacter diazotrophicus sp. nov. and Anaeromyxobacter paludicola sp. nov., isolated from paddy soils.</title>
        <authorList>
            <person name="Itoh H."/>
            <person name="Xu Z."/>
            <person name="Mise K."/>
            <person name="Masuda Y."/>
            <person name="Ushijima N."/>
            <person name="Hayakawa C."/>
            <person name="Shiratori Y."/>
            <person name="Senoo K."/>
        </authorList>
    </citation>
    <scope>NUCLEOTIDE SEQUENCE [LARGE SCALE GENOMIC DNA]</scope>
    <source>
        <strain evidence="3">Red630</strain>
    </source>
</reference>
<keyword evidence="1" id="KW-1133">Transmembrane helix</keyword>
<keyword evidence="3" id="KW-1185">Reference proteome</keyword>
<feature type="transmembrane region" description="Helical" evidence="1">
    <location>
        <begin position="184"/>
        <end position="214"/>
    </location>
</feature>
<accession>A0ABM7X5T5</accession>
<feature type="transmembrane region" description="Helical" evidence="1">
    <location>
        <begin position="131"/>
        <end position="151"/>
    </location>
</feature>
<feature type="transmembrane region" description="Helical" evidence="1">
    <location>
        <begin position="327"/>
        <end position="346"/>
    </location>
</feature>